<keyword evidence="9" id="KW-0739">Sodium transport</keyword>
<feature type="transmembrane region" description="Helical" evidence="11">
    <location>
        <begin position="345"/>
        <end position="368"/>
    </location>
</feature>
<dbReference type="GO" id="GO:0098719">
    <property type="term" value="P:sodium ion import across plasma membrane"/>
    <property type="evidence" value="ECO:0007669"/>
    <property type="project" value="TreeGrafter"/>
</dbReference>
<dbReference type="Gene3D" id="2.60.120.10">
    <property type="entry name" value="Jelly Rolls"/>
    <property type="match status" value="1"/>
</dbReference>
<dbReference type="GO" id="GO:0015386">
    <property type="term" value="F:potassium:proton antiporter activity"/>
    <property type="evidence" value="ECO:0007669"/>
    <property type="project" value="TreeGrafter"/>
</dbReference>
<feature type="compositionally biased region" description="Low complexity" evidence="10">
    <location>
        <begin position="768"/>
        <end position="782"/>
    </location>
</feature>
<feature type="compositionally biased region" description="Polar residues" evidence="10">
    <location>
        <begin position="713"/>
        <end position="728"/>
    </location>
</feature>
<dbReference type="GO" id="GO:0005886">
    <property type="term" value="C:plasma membrane"/>
    <property type="evidence" value="ECO:0007669"/>
    <property type="project" value="UniProtKB-SubCell"/>
</dbReference>
<feature type="compositionally biased region" description="Low complexity" evidence="10">
    <location>
        <begin position="831"/>
        <end position="840"/>
    </location>
</feature>
<dbReference type="GO" id="GO:0015385">
    <property type="term" value="F:sodium:proton antiporter activity"/>
    <property type="evidence" value="ECO:0007669"/>
    <property type="project" value="InterPro"/>
</dbReference>
<accession>A0A835Z8G2</accession>
<reference evidence="13" key="1">
    <citation type="submission" date="2021-02" db="EMBL/GenBank/DDBJ databases">
        <title>First Annotated Genome of the Yellow-green Alga Tribonema minus.</title>
        <authorList>
            <person name="Mahan K.M."/>
        </authorList>
    </citation>
    <scope>NUCLEOTIDE SEQUENCE</scope>
    <source>
        <strain evidence="13">UTEX B ZZ1240</strain>
    </source>
</reference>
<evidence type="ECO:0000256" key="10">
    <source>
        <dbReference type="SAM" id="MobiDB-lite"/>
    </source>
</evidence>
<feature type="compositionally biased region" description="Low complexity" evidence="10">
    <location>
        <begin position="1300"/>
        <end position="1311"/>
    </location>
</feature>
<dbReference type="Gene3D" id="6.10.140.1330">
    <property type="match status" value="1"/>
</dbReference>
<evidence type="ECO:0000259" key="12">
    <source>
        <dbReference type="Pfam" id="PF00999"/>
    </source>
</evidence>
<evidence type="ECO:0000256" key="3">
    <source>
        <dbReference type="ARBA" id="ARBA00022475"/>
    </source>
</evidence>
<dbReference type="Pfam" id="PF00999">
    <property type="entry name" value="Na_H_Exchanger"/>
    <property type="match status" value="1"/>
</dbReference>
<dbReference type="OrthoDB" id="441412at2759"/>
<dbReference type="InterPro" id="IPR006153">
    <property type="entry name" value="Cation/H_exchanger_TM"/>
</dbReference>
<keyword evidence="14" id="KW-1185">Reference proteome</keyword>
<name>A0A835Z8G2_9STRA</name>
<comment type="caution">
    <text evidence="13">The sequence shown here is derived from an EMBL/GenBank/DDBJ whole genome shotgun (WGS) entry which is preliminary data.</text>
</comment>
<evidence type="ECO:0000256" key="7">
    <source>
        <dbReference type="ARBA" id="ARBA00023065"/>
    </source>
</evidence>
<evidence type="ECO:0000256" key="8">
    <source>
        <dbReference type="ARBA" id="ARBA00023136"/>
    </source>
</evidence>
<evidence type="ECO:0000313" key="14">
    <source>
        <dbReference type="Proteomes" id="UP000664859"/>
    </source>
</evidence>
<evidence type="ECO:0000313" key="13">
    <source>
        <dbReference type="EMBL" id="KAG5188581.1"/>
    </source>
</evidence>
<feature type="transmembrane region" description="Helical" evidence="11">
    <location>
        <begin position="118"/>
        <end position="141"/>
    </location>
</feature>
<protein>
    <submittedName>
        <fullName evidence="13">Sodium/hydrogen exchanger family</fullName>
    </submittedName>
</protein>
<feature type="region of interest" description="Disordered" evidence="10">
    <location>
        <begin position="621"/>
        <end position="734"/>
    </location>
</feature>
<keyword evidence="3" id="KW-1003">Cell membrane</keyword>
<proteinExistence type="predicted"/>
<feature type="transmembrane region" description="Helical" evidence="11">
    <location>
        <begin position="187"/>
        <end position="207"/>
    </location>
</feature>
<keyword evidence="4 11" id="KW-0812">Transmembrane</keyword>
<evidence type="ECO:0000256" key="5">
    <source>
        <dbReference type="ARBA" id="ARBA00022989"/>
    </source>
</evidence>
<evidence type="ECO:0000256" key="6">
    <source>
        <dbReference type="ARBA" id="ARBA00023053"/>
    </source>
</evidence>
<feature type="transmembrane region" description="Helical" evidence="11">
    <location>
        <begin position="22"/>
        <end position="41"/>
    </location>
</feature>
<feature type="domain" description="Cation/H+ exchanger transmembrane" evidence="12">
    <location>
        <begin position="37"/>
        <end position="446"/>
    </location>
</feature>
<keyword evidence="2" id="KW-0813">Transport</keyword>
<feature type="region of interest" description="Disordered" evidence="10">
    <location>
        <begin position="747"/>
        <end position="784"/>
    </location>
</feature>
<feature type="region of interest" description="Disordered" evidence="10">
    <location>
        <begin position="818"/>
        <end position="889"/>
    </location>
</feature>
<keyword evidence="7" id="KW-0406">Ion transport</keyword>
<keyword evidence="8 11" id="KW-0472">Membrane</keyword>
<feature type="transmembrane region" description="Helical" evidence="11">
    <location>
        <begin position="50"/>
        <end position="67"/>
    </location>
</feature>
<dbReference type="InterPro" id="IPR014710">
    <property type="entry name" value="RmlC-like_jellyroll"/>
</dbReference>
<comment type="subcellular location">
    <subcellularLocation>
        <location evidence="1">Cell membrane</location>
        <topology evidence="1">Multi-pass membrane protein</topology>
    </subcellularLocation>
</comment>
<dbReference type="PANTHER" id="PTHR10110:SF86">
    <property type="entry name" value="SODIUM_HYDROGEN EXCHANGER 7"/>
    <property type="match status" value="1"/>
</dbReference>
<feature type="compositionally biased region" description="Basic residues" evidence="10">
    <location>
        <begin position="1552"/>
        <end position="1565"/>
    </location>
</feature>
<dbReference type="SUPFAM" id="SSF51206">
    <property type="entry name" value="cAMP-binding domain-like"/>
    <property type="match status" value="1"/>
</dbReference>
<evidence type="ECO:0000256" key="2">
    <source>
        <dbReference type="ARBA" id="ARBA00022448"/>
    </source>
</evidence>
<feature type="compositionally biased region" description="Low complexity" evidence="10">
    <location>
        <begin position="1519"/>
        <end position="1534"/>
    </location>
</feature>
<evidence type="ECO:0000256" key="11">
    <source>
        <dbReference type="SAM" id="Phobius"/>
    </source>
</evidence>
<keyword evidence="5 11" id="KW-1133">Transmembrane helix</keyword>
<feature type="transmembrane region" description="Helical" evidence="11">
    <location>
        <begin position="87"/>
        <end position="106"/>
    </location>
</feature>
<gene>
    <name evidence="13" type="ORF">JKP88DRAFT_304573</name>
</gene>
<feature type="transmembrane region" description="Helical" evidence="11">
    <location>
        <begin position="248"/>
        <end position="265"/>
    </location>
</feature>
<dbReference type="GO" id="GO:0051453">
    <property type="term" value="P:regulation of intracellular pH"/>
    <property type="evidence" value="ECO:0007669"/>
    <property type="project" value="TreeGrafter"/>
</dbReference>
<evidence type="ECO:0000256" key="4">
    <source>
        <dbReference type="ARBA" id="ARBA00022692"/>
    </source>
</evidence>
<feature type="region of interest" description="Disordered" evidence="10">
    <location>
        <begin position="1287"/>
        <end position="1311"/>
    </location>
</feature>
<evidence type="ECO:0000256" key="9">
    <source>
        <dbReference type="ARBA" id="ARBA00023201"/>
    </source>
</evidence>
<feature type="transmembrane region" description="Helical" evidence="11">
    <location>
        <begin position="422"/>
        <end position="445"/>
    </location>
</feature>
<dbReference type="EMBL" id="JAFCMP010000068">
    <property type="protein sequence ID" value="KAG5188581.1"/>
    <property type="molecule type" value="Genomic_DNA"/>
</dbReference>
<dbReference type="PANTHER" id="PTHR10110">
    <property type="entry name" value="SODIUM/HYDROGEN EXCHANGER"/>
    <property type="match status" value="1"/>
</dbReference>
<dbReference type="Proteomes" id="UP000664859">
    <property type="component" value="Unassembled WGS sequence"/>
</dbReference>
<dbReference type="InterPro" id="IPR018422">
    <property type="entry name" value="Cation/H_exchanger_CPA1"/>
</dbReference>
<feature type="transmembrane region" description="Helical" evidence="11">
    <location>
        <begin position="271"/>
        <end position="291"/>
    </location>
</feature>
<feature type="compositionally biased region" description="Gly residues" evidence="10">
    <location>
        <begin position="644"/>
        <end position="654"/>
    </location>
</feature>
<feature type="compositionally biased region" description="Gly residues" evidence="10">
    <location>
        <begin position="753"/>
        <end position="767"/>
    </location>
</feature>
<feature type="transmembrane region" description="Helical" evidence="11">
    <location>
        <begin position="303"/>
        <end position="325"/>
    </location>
</feature>
<dbReference type="InterPro" id="IPR018490">
    <property type="entry name" value="cNMP-bd_dom_sf"/>
</dbReference>
<sequence>MAGESEVGGGNGVGSAADISDAGVGAIIFAWALGVFARTVLKGVFPVPHTALLLVLGIIVGLILVFADDAGDTGLGTSLVQIRYIPPMIIFFAALSIPIFNTALHLDVNMFMREVWHVSVVAVIGATVAALLTALFAHYMLPYGWDWYTALYFGAICSATDPVAVVAKLREKGSCMRLSILVEAEALLNNALMVVLFSIFFNASAAIHDISGGFFVVQSIRLLGGGVVLGICVGAISASIIGYILEDPVSELSVVIVAGYAAFLLGDATPLHVSGVTALITCGLYLSVYGMPRISLSVQRPLTELWGLMSFLARTLVFFLAGLAATEQAYGDSGAPHVTGADWGYMIALYLWVYLSRAIAMAVCYPALRWGCFADSASAETETDLRHMAALWWCGVRGILALTLALLVQQNVELPEAAGNRIMFHVCGLVALGLLINGGALWPVLRLIGMDRSAGDELASEVFARACAAIEAKLEQVAEELKQDRFLGDADWPIVWRYIPVMTAHSYWHRIRYGTIMLANGEEQFNSAGDGGGAGGARGRLAPLWGVLRRIGRGLLFVRAAADLASASKFAHLPPRLRDVWQRFHRIYGMQQEPLWALGSEEFDAMLETNVNAEHGNERYRSLDGTVHMPQGPGRSRSSFTKGESGGGGGGGTPGLPKRFLGRGLDDSRKTAPSNSAAGSGVRRTVTASPLGSQEGLDKRAEGGAEGGAAMERQQSGGSDHAGSTHSTPGKKLTASMSAASFMTTPNALVRGSSGGGGGGGGIGSSGHLGSLGHHQSLHLLGPHPDASLKELRLLKDSAASAREKLKRVEEQLRAAERSAEKSLAARTPVRGAGAAAAAGREGEDGGSLSGSRPGRGGSGHRKGKAPKQLEDRGDSISPTPDALHDHPHIFNSNASRAARRSTAAQAEFDMQQLAEARLRFITAVKANYVINYKSGWLTTSGLRVLQDNADEQLDKGNANEPLGEWDRLRVSFTLPDYQVTVANALRHTPFLGQIVGGWVFEKLAFVFMLAKNFILAHEGIDMTDLLPEGAAAQRLAQVSARFMLHRHREVVEELMRGGFINEREGEALLHRNAVSHTLLHDHPYADHLPPRTVLLSKVPFLRQLNDEDLKRIVEDESCCSEQFHGSNVVLIRNGAQTVAQGPNKSSGAAGWYYIVRGTVHMISENPVKGRRQQVLHAGAVFGMTDQMLGRPFRGAYTTASFVHVFYFDKDRLLAEAARCDDLNRSLWRTVGVTVLRKFVGFNRMRLNELHKLVYSSEFVDLSRAGVGEETSEVALRVEQIRARMTASSSVGGMRHGSISGSTGDAGTPTSAAAAAADDGAIHIKKMSRDPSGTSLKQALRQMGLYEGDFDDYLQGQQRHAHVASGGSVAGSGSSGGIAQARSPPMLQGPKAAAHTSLKIVDVDASYYVLLVTGQLLPRPATDTAPAVEAQDAPCLLTDVEGRLVVTTATKLFLIPVSAISRVRSRLAGDPARGLRAEDSLGALKDHAIHRARAADLDALNSLDAAGLGRSPNLGPVLGPSGPSATISPTSASSQMFGEGLDVSSGGPPLLPHHRHHVVSQHHRPLPQVQWQ</sequence>
<organism evidence="13 14">
    <name type="scientific">Tribonema minus</name>
    <dbReference type="NCBI Taxonomy" id="303371"/>
    <lineage>
        <taxon>Eukaryota</taxon>
        <taxon>Sar</taxon>
        <taxon>Stramenopiles</taxon>
        <taxon>Ochrophyta</taxon>
        <taxon>PX clade</taxon>
        <taxon>Xanthophyceae</taxon>
        <taxon>Tribonematales</taxon>
        <taxon>Tribonemataceae</taxon>
        <taxon>Tribonema</taxon>
    </lineage>
</organism>
<feature type="region of interest" description="Disordered" evidence="10">
    <location>
        <begin position="1364"/>
        <end position="1390"/>
    </location>
</feature>
<keyword evidence="6" id="KW-0915">Sodium</keyword>
<feature type="transmembrane region" description="Helical" evidence="11">
    <location>
        <begin position="219"/>
        <end position="241"/>
    </location>
</feature>
<feature type="compositionally biased region" description="Gly residues" evidence="10">
    <location>
        <begin position="846"/>
        <end position="858"/>
    </location>
</feature>
<evidence type="ECO:0000256" key="1">
    <source>
        <dbReference type="ARBA" id="ARBA00004651"/>
    </source>
</evidence>
<feature type="transmembrane region" description="Helical" evidence="11">
    <location>
        <begin position="147"/>
        <end position="167"/>
    </location>
</feature>
<feature type="region of interest" description="Disordered" evidence="10">
    <location>
        <begin position="1511"/>
        <end position="1572"/>
    </location>
</feature>